<name>A0A1S0TRI7_LOALO</name>
<dbReference type="RefSeq" id="XP_003145957.1">
    <property type="nucleotide sequence ID" value="XM_003145909.1"/>
</dbReference>
<dbReference type="AlphaFoldDB" id="A0A1S0TRI7"/>
<dbReference type="GeneID" id="9947830"/>
<sequence length="176" mass="21439">MHYAAEFIPISRVSMVYHRISLRFHVRVIHLSTEYHFEIFRLKWEFENPENLSTAEMILNDATWPTTNEKLNNHFVNDILLKDLVENIMKEIQYQWVFRKEDNSCNHEMLQGPSESKKRRVLSTNPFLQMHYQLRRQNERSVFVTVEENRRQREQKGKERERKRRNICKGYILSAN</sequence>
<dbReference type="KEGG" id="loa:LOAG_10385"/>
<proteinExistence type="predicted"/>
<accession>A0A1S0TRI7</accession>
<dbReference type="EMBL" id="JH712428">
    <property type="protein sequence ID" value="EFO18113.1"/>
    <property type="molecule type" value="Genomic_DNA"/>
</dbReference>
<protein>
    <submittedName>
        <fullName evidence="1">Uncharacterized protein</fullName>
    </submittedName>
</protein>
<evidence type="ECO:0000313" key="1">
    <source>
        <dbReference type="EMBL" id="EFO18113.1"/>
    </source>
</evidence>
<organism evidence="1">
    <name type="scientific">Loa loa</name>
    <name type="common">Eye worm</name>
    <name type="synonym">Filaria loa</name>
    <dbReference type="NCBI Taxonomy" id="7209"/>
    <lineage>
        <taxon>Eukaryota</taxon>
        <taxon>Metazoa</taxon>
        <taxon>Ecdysozoa</taxon>
        <taxon>Nematoda</taxon>
        <taxon>Chromadorea</taxon>
        <taxon>Rhabditida</taxon>
        <taxon>Spirurina</taxon>
        <taxon>Spiruromorpha</taxon>
        <taxon>Filarioidea</taxon>
        <taxon>Onchocercidae</taxon>
        <taxon>Loa</taxon>
    </lineage>
</organism>
<dbReference type="InParanoid" id="A0A1S0TRI7"/>
<reference evidence="1" key="1">
    <citation type="submission" date="2012-04" db="EMBL/GenBank/DDBJ databases">
        <title>The Genome Sequence of Loa loa.</title>
        <authorList>
            <consortium name="The Broad Institute Genome Sequencing Platform"/>
            <consortium name="Broad Institute Genome Sequencing Center for Infectious Disease"/>
            <person name="Nutman T.B."/>
            <person name="Fink D.L."/>
            <person name="Russ C."/>
            <person name="Young S."/>
            <person name="Zeng Q."/>
            <person name="Gargeya S."/>
            <person name="Alvarado L."/>
            <person name="Berlin A."/>
            <person name="Chapman S.B."/>
            <person name="Chen Z."/>
            <person name="Freedman E."/>
            <person name="Gellesch M."/>
            <person name="Goldberg J."/>
            <person name="Griggs A."/>
            <person name="Gujja S."/>
            <person name="Heilman E.R."/>
            <person name="Heiman D."/>
            <person name="Howarth C."/>
            <person name="Mehta T."/>
            <person name="Neiman D."/>
            <person name="Pearson M."/>
            <person name="Roberts A."/>
            <person name="Saif S."/>
            <person name="Shea T."/>
            <person name="Shenoy N."/>
            <person name="Sisk P."/>
            <person name="Stolte C."/>
            <person name="Sykes S."/>
            <person name="White J."/>
            <person name="Yandava C."/>
            <person name="Haas B."/>
            <person name="Henn M.R."/>
            <person name="Nusbaum C."/>
            <person name="Birren B."/>
        </authorList>
    </citation>
    <scope>NUCLEOTIDE SEQUENCE [LARGE SCALE GENOMIC DNA]</scope>
</reference>
<gene>
    <name evidence="1" type="ORF">LOAG_10385</name>
</gene>
<dbReference type="CTD" id="9947830"/>